<name>A0A2P8CT30_9BACT</name>
<gene>
    <name evidence="1" type="ORF">B0I18_11518</name>
</gene>
<proteinExistence type="predicted"/>
<dbReference type="AlphaFoldDB" id="A0A2P8CT30"/>
<sequence>MKKAKRNVNCSKFKLSLPPGQPYTGKKLKAVRRRPAARLHPVFFALFDVLGLSLKRLLCSVCSVLLFSLNAGAQNLAPNPSFENFNACPTAVSQIAEPLVSPTVLDWHRPTWASTDYFNSCSTGTVSVPDNAFGSQQARTGNAYVGFYSEEYREYIEGRLLAPLAANHRYYVSFWLNLSDGDYTGRAVDQFGAYFSADSIYNPLTTEFLPVVPQVVSPVGQVYKDRINWEAVSGTFTAAGAERWVTLGNFTSQANLNIETVPSMWPGQAYYYMDDVCVLDLDSTVPQNIVIHDTLVCPGVSVDLRGRRGYTEYIWDDGSTGMSRSIERSGSFWVRTIDKANCALYIDSFYVTILSSNVKISPDDTSICIGDTIKLVASGGVTYHWKDADWMFAQGAEATVWPRAQTTFSVTAIDALNGCLFEAQATVRVNPLPMVNAGKDINLAYGESTHLNGQASGTFMWYYDVGNPYILRPEVRPSRTTTYYLRATSADGCTAIDSVVVYVIDIRVPNAFSPNGDGLNDVFRLFRTADDGVGPFGFSIFNRWGESVYSSSDFKGGWDGTYNNKPADPGSYFYYIKYYIGSKEYVLKGEVLLIR</sequence>
<evidence type="ECO:0000313" key="1">
    <source>
        <dbReference type="EMBL" id="PSK88124.1"/>
    </source>
</evidence>
<dbReference type="NCBIfam" id="TIGR04131">
    <property type="entry name" value="Bac_Flav_CTERM"/>
    <property type="match status" value="1"/>
</dbReference>
<comment type="caution">
    <text evidence="1">The sequence shown here is derived from an EMBL/GenBank/DDBJ whole genome shotgun (WGS) entry which is preliminary data.</text>
</comment>
<accession>A0A2P8CT30</accession>
<evidence type="ECO:0000313" key="2">
    <source>
        <dbReference type="Proteomes" id="UP000240572"/>
    </source>
</evidence>
<dbReference type="RefSeq" id="WP_106525293.1">
    <property type="nucleotide sequence ID" value="NZ_PYGD01000015.1"/>
</dbReference>
<keyword evidence="2" id="KW-1185">Reference proteome</keyword>
<dbReference type="InterPro" id="IPR026341">
    <property type="entry name" value="T9SS_type_B"/>
</dbReference>
<dbReference type="OrthoDB" id="1491125at2"/>
<protein>
    <submittedName>
        <fullName evidence="1">Gliding motility-associated-like protein</fullName>
    </submittedName>
</protein>
<dbReference type="Pfam" id="PF13585">
    <property type="entry name" value="CHU_C"/>
    <property type="match status" value="1"/>
</dbReference>
<organism evidence="1 2">
    <name type="scientific">Taibaiella chishuiensis</name>
    <dbReference type="NCBI Taxonomy" id="1434707"/>
    <lineage>
        <taxon>Bacteria</taxon>
        <taxon>Pseudomonadati</taxon>
        <taxon>Bacteroidota</taxon>
        <taxon>Chitinophagia</taxon>
        <taxon>Chitinophagales</taxon>
        <taxon>Chitinophagaceae</taxon>
        <taxon>Taibaiella</taxon>
    </lineage>
</organism>
<reference evidence="1 2" key="1">
    <citation type="submission" date="2018-03" db="EMBL/GenBank/DDBJ databases">
        <title>Genomic Encyclopedia of Type Strains, Phase III (KMG-III): the genomes of soil and plant-associated and newly described type strains.</title>
        <authorList>
            <person name="Whitman W."/>
        </authorList>
    </citation>
    <scope>NUCLEOTIDE SEQUENCE [LARGE SCALE GENOMIC DNA]</scope>
    <source>
        <strain evidence="1 2">CGMCC 1.12700</strain>
    </source>
</reference>
<dbReference type="Proteomes" id="UP000240572">
    <property type="component" value="Unassembled WGS sequence"/>
</dbReference>
<dbReference type="EMBL" id="PYGD01000015">
    <property type="protein sequence ID" value="PSK88124.1"/>
    <property type="molecule type" value="Genomic_DNA"/>
</dbReference>
<dbReference type="Gene3D" id="2.60.120.260">
    <property type="entry name" value="Galactose-binding domain-like"/>
    <property type="match status" value="1"/>
</dbReference>